<evidence type="ECO:0000313" key="2">
    <source>
        <dbReference type="Proteomes" id="UP000613030"/>
    </source>
</evidence>
<evidence type="ECO:0000313" key="1">
    <source>
        <dbReference type="EMBL" id="MBL0743659.1"/>
    </source>
</evidence>
<dbReference type="EMBL" id="JAERRB010000007">
    <property type="protein sequence ID" value="MBL0743659.1"/>
    <property type="molecule type" value="Genomic_DNA"/>
</dbReference>
<organism evidence="1 2">
    <name type="scientific">Chryseolinea lacunae</name>
    <dbReference type="NCBI Taxonomy" id="2801331"/>
    <lineage>
        <taxon>Bacteria</taxon>
        <taxon>Pseudomonadati</taxon>
        <taxon>Bacteroidota</taxon>
        <taxon>Cytophagia</taxon>
        <taxon>Cytophagales</taxon>
        <taxon>Fulvivirgaceae</taxon>
        <taxon>Chryseolinea</taxon>
    </lineage>
</organism>
<name>A0ABS1KWC1_9BACT</name>
<keyword evidence="2" id="KW-1185">Reference proteome</keyword>
<protein>
    <submittedName>
        <fullName evidence="1">Uncharacterized protein</fullName>
    </submittedName>
</protein>
<dbReference type="Proteomes" id="UP000613030">
    <property type="component" value="Unassembled WGS sequence"/>
</dbReference>
<proteinExistence type="predicted"/>
<dbReference type="RefSeq" id="WP_202013012.1">
    <property type="nucleotide sequence ID" value="NZ_JAERRB010000007.1"/>
</dbReference>
<comment type="caution">
    <text evidence="1">The sequence shown here is derived from an EMBL/GenBank/DDBJ whole genome shotgun (WGS) entry which is preliminary data.</text>
</comment>
<sequence length="191" mass="21839">MGNPPEKSAQQKRSLGLVVLLLLGVHVLLSAIAFWGPPSLVYSNPITSRYRQLVVIGPFFRTSAIQTSAHLAVRFKTAGTWSAFKDYSGEALLEYNRHPWRYDKLKLMDYEHYLLRSIGKINNRQLTPAAAASRVFQELNQLVLQEYIQQPIDSIELVNTQATYQPETNTHLRDTIFMHRYNPNAVARPKN</sequence>
<gene>
    <name evidence="1" type="ORF">JI741_20665</name>
</gene>
<reference evidence="1 2" key="1">
    <citation type="submission" date="2021-01" db="EMBL/GenBank/DDBJ databases">
        <title>Chryseolinea sp. Jin1 Genome sequencing and assembly.</title>
        <authorList>
            <person name="Kim I."/>
        </authorList>
    </citation>
    <scope>NUCLEOTIDE SEQUENCE [LARGE SCALE GENOMIC DNA]</scope>
    <source>
        <strain evidence="1 2">Jin1</strain>
    </source>
</reference>
<accession>A0ABS1KWC1</accession>